<dbReference type="InterPro" id="IPR036322">
    <property type="entry name" value="WD40_repeat_dom_sf"/>
</dbReference>
<dbReference type="AlphaFoldDB" id="A0A7R9U2H0"/>
<keyword evidence="1" id="KW-0853">WD repeat</keyword>
<dbReference type="Pfam" id="PF00400">
    <property type="entry name" value="WD40"/>
    <property type="match status" value="2"/>
</dbReference>
<dbReference type="Gene3D" id="2.130.10.10">
    <property type="entry name" value="YVTN repeat-like/Quinoprotein amine dehydrogenase"/>
    <property type="match status" value="2"/>
</dbReference>
<name>A0A7R9U2H0_9STRA</name>
<dbReference type="SUPFAM" id="SSF50978">
    <property type="entry name" value="WD40 repeat-like"/>
    <property type="match status" value="1"/>
</dbReference>
<accession>A0A7R9U2H0</accession>
<proteinExistence type="predicted"/>
<dbReference type="PANTHER" id="PTHR13211">
    <property type="entry name" value="TELOMERASE CAJAL BODY PROTEIN 1"/>
    <property type="match status" value="1"/>
</dbReference>
<evidence type="ECO:0008006" key="4">
    <source>
        <dbReference type="Google" id="ProtNLM"/>
    </source>
</evidence>
<feature type="region of interest" description="Disordered" evidence="2">
    <location>
        <begin position="366"/>
        <end position="421"/>
    </location>
</feature>
<organism evidence="3">
    <name type="scientific">Pinguiococcus pyrenoidosus</name>
    <dbReference type="NCBI Taxonomy" id="172671"/>
    <lineage>
        <taxon>Eukaryota</taxon>
        <taxon>Sar</taxon>
        <taxon>Stramenopiles</taxon>
        <taxon>Ochrophyta</taxon>
        <taxon>Pinguiophyceae</taxon>
        <taxon>Pinguiochrysidales</taxon>
        <taxon>Pinguiochrysidaceae</taxon>
        <taxon>Pinguiococcus</taxon>
    </lineage>
</organism>
<feature type="compositionally biased region" description="Basic and acidic residues" evidence="2">
    <location>
        <begin position="399"/>
        <end position="421"/>
    </location>
</feature>
<sequence length="421" mass="46071">MMQSPARVLAVETEAFRASERTSNNYTKGVAYSPDGSAIAVWAEDAAIRVFQQWEGALLQESVATEAETVYDVCWFPYARREEQVSWVLVSTSRDSPIHLWDALSGQLRATYRGYNHLDEVEAAISVAFSADGSQIFAGGNRCVRIFDLAVPGRDFEELKTSPTRKSRDGLRGLISCLRAAPLQGPTASLFAAGSYAGSIGLYDPRAWTPECYRVHAHDAGVTSLCFSPCGSMIFSGGRKDRAIYCWDLRMLSEDTTLGNVGLSERNPLLCQFPRVADTNAMIQFDVHWGGRHLITGGTDGLAHIYDIYSGRDVASFPQLGDAVCGAAFSPGPVRQGAAADCGSITAFLDVAISTGQRHFDIPGATEEEGEEEQEEEEAREEAHEQRVLNSLQVMEVPLPREEREKEDSGETEGHEKSDDP</sequence>
<dbReference type="SMART" id="SM00320">
    <property type="entry name" value="WD40"/>
    <property type="match status" value="6"/>
</dbReference>
<evidence type="ECO:0000256" key="1">
    <source>
        <dbReference type="PROSITE-ProRule" id="PRU00221"/>
    </source>
</evidence>
<dbReference type="InterPro" id="IPR001680">
    <property type="entry name" value="WD40_rpt"/>
</dbReference>
<reference evidence="3" key="1">
    <citation type="submission" date="2021-01" db="EMBL/GenBank/DDBJ databases">
        <authorList>
            <person name="Corre E."/>
            <person name="Pelletier E."/>
            <person name="Niang G."/>
            <person name="Scheremetjew M."/>
            <person name="Finn R."/>
            <person name="Kale V."/>
            <person name="Holt S."/>
            <person name="Cochrane G."/>
            <person name="Meng A."/>
            <person name="Brown T."/>
            <person name="Cohen L."/>
        </authorList>
    </citation>
    <scope>NUCLEOTIDE SEQUENCE</scope>
    <source>
        <strain evidence="3">CCMP2078</strain>
    </source>
</reference>
<dbReference type="EMBL" id="HBEA01001829">
    <property type="protein sequence ID" value="CAD8251856.1"/>
    <property type="molecule type" value="Transcribed_RNA"/>
</dbReference>
<evidence type="ECO:0000256" key="2">
    <source>
        <dbReference type="SAM" id="MobiDB-lite"/>
    </source>
</evidence>
<dbReference type="InterPro" id="IPR015943">
    <property type="entry name" value="WD40/YVTN_repeat-like_dom_sf"/>
</dbReference>
<evidence type="ECO:0000313" key="3">
    <source>
        <dbReference type="EMBL" id="CAD8251856.1"/>
    </source>
</evidence>
<protein>
    <recommendedName>
        <fullName evidence="4">Anaphase-promoting complex subunit 4 WD40 domain-containing protein</fullName>
    </recommendedName>
</protein>
<feature type="repeat" description="WD" evidence="1">
    <location>
        <begin position="215"/>
        <end position="257"/>
    </location>
</feature>
<gene>
    <name evidence="3" type="ORF">PPYR1160_LOCUS1348</name>
</gene>
<feature type="compositionally biased region" description="Acidic residues" evidence="2">
    <location>
        <begin position="366"/>
        <end position="380"/>
    </location>
</feature>
<dbReference type="PROSITE" id="PS50082">
    <property type="entry name" value="WD_REPEATS_2"/>
    <property type="match status" value="1"/>
</dbReference>
<dbReference type="InterPro" id="IPR051150">
    <property type="entry name" value="SWT21/TCAB1_mRNA_Telomere"/>
</dbReference>
<dbReference type="PANTHER" id="PTHR13211:SF0">
    <property type="entry name" value="TELOMERASE CAJAL BODY PROTEIN 1"/>
    <property type="match status" value="1"/>
</dbReference>